<feature type="domain" description="HD-GYP" evidence="3">
    <location>
        <begin position="320"/>
        <end position="517"/>
    </location>
</feature>
<dbReference type="OrthoDB" id="9787688at2"/>
<dbReference type="SUPFAM" id="SSF109604">
    <property type="entry name" value="HD-domain/PDEase-like"/>
    <property type="match status" value="1"/>
</dbReference>
<reference evidence="4 5" key="1">
    <citation type="submission" date="2018-08" db="EMBL/GenBank/DDBJ databases">
        <title>Thalassotalea euphylliae genome.</title>
        <authorList>
            <person name="Summers S."/>
            <person name="Rice S.A."/>
            <person name="Freckelton M.L."/>
            <person name="Nedved B.T."/>
            <person name="Hadfield M.G."/>
        </authorList>
    </citation>
    <scope>NUCLEOTIDE SEQUENCE [LARGE SCALE GENOMIC DNA]</scope>
    <source>
        <strain evidence="4 5">H1</strain>
    </source>
</reference>
<evidence type="ECO:0000313" key="5">
    <source>
        <dbReference type="Proteomes" id="UP000256478"/>
    </source>
</evidence>
<accession>A0A3E0TRE3</accession>
<dbReference type="PANTHER" id="PTHR45228">
    <property type="entry name" value="CYCLIC DI-GMP PHOSPHODIESTERASE TM_0186-RELATED"/>
    <property type="match status" value="1"/>
</dbReference>
<organism evidence="4 5">
    <name type="scientific">Thalassotalea euphylliae</name>
    <dbReference type="NCBI Taxonomy" id="1655234"/>
    <lineage>
        <taxon>Bacteria</taxon>
        <taxon>Pseudomonadati</taxon>
        <taxon>Pseudomonadota</taxon>
        <taxon>Gammaproteobacteria</taxon>
        <taxon>Alteromonadales</taxon>
        <taxon>Colwelliaceae</taxon>
        <taxon>Thalassotalea</taxon>
    </lineage>
</organism>
<dbReference type="InterPro" id="IPR003607">
    <property type="entry name" value="HD/PDEase_dom"/>
</dbReference>
<feature type="domain" description="Response regulatory" evidence="2">
    <location>
        <begin position="28"/>
        <end position="152"/>
    </location>
</feature>
<dbReference type="Gene3D" id="1.10.3210.10">
    <property type="entry name" value="Hypothetical protein af1432"/>
    <property type="match status" value="1"/>
</dbReference>
<evidence type="ECO:0000256" key="1">
    <source>
        <dbReference type="PROSITE-ProRule" id="PRU00169"/>
    </source>
</evidence>
<dbReference type="EMBL" id="QUOU01000001">
    <property type="protein sequence ID" value="REL27231.1"/>
    <property type="molecule type" value="Genomic_DNA"/>
</dbReference>
<dbReference type="PANTHER" id="PTHR45228:SF9">
    <property type="entry name" value="3'3'-CGAMP-SPECIFIC PHOSPHODIESTERASE 2"/>
    <property type="match status" value="1"/>
</dbReference>
<dbReference type="AlphaFoldDB" id="A0A3E0TRE3"/>
<dbReference type="Gene3D" id="3.40.50.2300">
    <property type="match status" value="1"/>
</dbReference>
<dbReference type="PROSITE" id="PS50110">
    <property type="entry name" value="RESPONSE_REGULATORY"/>
    <property type="match status" value="1"/>
</dbReference>
<name>A0A3E0TRE3_9GAMM</name>
<proteinExistence type="predicted"/>
<evidence type="ECO:0000259" key="3">
    <source>
        <dbReference type="PROSITE" id="PS51832"/>
    </source>
</evidence>
<dbReference type="GO" id="GO:0000160">
    <property type="term" value="P:phosphorelay signal transduction system"/>
    <property type="evidence" value="ECO:0007669"/>
    <property type="project" value="InterPro"/>
</dbReference>
<evidence type="ECO:0000313" key="4">
    <source>
        <dbReference type="EMBL" id="REL27231.1"/>
    </source>
</evidence>
<dbReference type="SUPFAM" id="SSF52172">
    <property type="entry name" value="CheY-like"/>
    <property type="match status" value="1"/>
</dbReference>
<dbReference type="PROSITE" id="PS51832">
    <property type="entry name" value="HD_GYP"/>
    <property type="match status" value="1"/>
</dbReference>
<dbReference type="InterPro" id="IPR021800">
    <property type="entry name" value="DUF3369"/>
</dbReference>
<sequence length="519" mass="58209">MDKFIFKDEPDQEDGASNAIAKAEKFWRILIVDDDESVHQVTHLVLADAEIEGRKLELVSVYSSEQAKQLLKDDDNFALAFVDVVMETDHAGLELVQWIRDDLKNQAIRLILRTGQAGSAPEAKVIKEFDINDYKEKTDFTSGKMITSVYAGIRAYRDIITIQRSLDGFKQLIAATHDLLKINQIRSFGSAALQHLLSLMNVESSALYIARNQVDFDQSASNMIIACTGKYISESDSLESSAIDGHIKTLISQTFENKKHYTDDDCFIGYYETGNSGSTAASVLYIEFEQHAEHFKTNLAELYATNVALILEGLTQRHEIERTQTEMLYLVGEAIETRNQHIGRHAQRVSLLSTLFAQKIGLSERYTSAIRIAAPLHDIGKVAIPDHILNKPDSLTDDEWNVMKTHAVLGGEILARSKASISQLGARIAHSQHENWDGSGYPDGLQGEEIPLEARIAALANVFDTLGNDRCYSKKWQVDEIKAHIAAQRGVQFEPRLVDILFANFDEFVSIREQYPDTE</sequence>
<evidence type="ECO:0000259" key="2">
    <source>
        <dbReference type="PROSITE" id="PS50110"/>
    </source>
</evidence>
<protein>
    <submittedName>
        <fullName evidence="4">DUF3369 domain-containing protein</fullName>
    </submittedName>
</protein>
<dbReference type="CDD" id="cd00077">
    <property type="entry name" value="HDc"/>
    <property type="match status" value="1"/>
</dbReference>
<dbReference type="InterPro" id="IPR052020">
    <property type="entry name" value="Cyclic_di-GMP/3'3'-cGAMP_PDE"/>
</dbReference>
<dbReference type="InterPro" id="IPR037522">
    <property type="entry name" value="HD_GYP_dom"/>
</dbReference>
<feature type="modified residue" description="4-aspartylphosphate" evidence="1">
    <location>
        <position position="83"/>
    </location>
</feature>
<dbReference type="InterPro" id="IPR001789">
    <property type="entry name" value="Sig_transdc_resp-reg_receiver"/>
</dbReference>
<gene>
    <name evidence="4" type="ORF">DXX93_12090</name>
</gene>
<dbReference type="Pfam" id="PF11849">
    <property type="entry name" value="DUF3369"/>
    <property type="match status" value="1"/>
</dbReference>
<dbReference type="GO" id="GO:0008081">
    <property type="term" value="F:phosphoric diester hydrolase activity"/>
    <property type="evidence" value="ECO:0007669"/>
    <property type="project" value="UniProtKB-ARBA"/>
</dbReference>
<dbReference type="InterPro" id="IPR011006">
    <property type="entry name" value="CheY-like_superfamily"/>
</dbReference>
<dbReference type="Proteomes" id="UP000256478">
    <property type="component" value="Unassembled WGS sequence"/>
</dbReference>
<dbReference type="SMART" id="SM00471">
    <property type="entry name" value="HDc"/>
    <property type="match status" value="1"/>
</dbReference>
<keyword evidence="1" id="KW-0597">Phosphoprotein</keyword>
<dbReference type="Pfam" id="PF13487">
    <property type="entry name" value="HD_5"/>
    <property type="match status" value="1"/>
</dbReference>
<dbReference type="RefSeq" id="WP_116008315.1">
    <property type="nucleotide sequence ID" value="NZ_QUOU01000001.1"/>
</dbReference>
<comment type="caution">
    <text evidence="4">The sequence shown here is derived from an EMBL/GenBank/DDBJ whole genome shotgun (WGS) entry which is preliminary data.</text>
</comment>